<dbReference type="Pfam" id="PF13359">
    <property type="entry name" value="DDE_Tnp_4"/>
    <property type="match status" value="1"/>
</dbReference>
<accession>W2XH42</accession>
<proteinExistence type="predicted"/>
<dbReference type="AlphaFoldDB" id="W2XH42"/>
<dbReference type="PANTHER" id="PTHR48471">
    <property type="entry name" value="DDE TNP4 DOMAIN-CONTAINING PROTEIN"/>
    <property type="match status" value="1"/>
</dbReference>
<dbReference type="OrthoDB" id="123366at2759"/>
<protein>
    <recommendedName>
        <fullName evidence="3">DDE Tnp4 domain-containing protein</fullName>
    </recommendedName>
</protein>
<feature type="domain" description="DDE Tnp4" evidence="3">
    <location>
        <begin position="128"/>
        <end position="265"/>
    </location>
</feature>
<dbReference type="GO" id="GO:0046872">
    <property type="term" value="F:metal ion binding"/>
    <property type="evidence" value="ECO:0007669"/>
    <property type="project" value="UniProtKB-KW"/>
</dbReference>
<evidence type="ECO:0000259" key="3">
    <source>
        <dbReference type="Pfam" id="PF13359"/>
    </source>
</evidence>
<keyword evidence="2" id="KW-0479">Metal-binding</keyword>
<evidence type="ECO:0000313" key="5">
    <source>
        <dbReference type="Proteomes" id="UP000018958"/>
    </source>
</evidence>
<dbReference type="EMBL" id="ANIX01001060">
    <property type="protein sequence ID" value="ETP21718.1"/>
    <property type="molecule type" value="Genomic_DNA"/>
</dbReference>
<comment type="cofactor">
    <cofactor evidence="1">
        <name>a divalent metal cation</name>
        <dbReference type="ChEBI" id="CHEBI:60240"/>
    </cofactor>
</comment>
<evidence type="ECO:0000256" key="2">
    <source>
        <dbReference type="ARBA" id="ARBA00022723"/>
    </source>
</evidence>
<reference evidence="4 5" key="1">
    <citation type="submission" date="2013-11" db="EMBL/GenBank/DDBJ databases">
        <title>The Genome Sequence of Phytophthora parasitica CJ01A1.</title>
        <authorList>
            <consortium name="The Broad Institute Genomics Platform"/>
            <person name="Russ C."/>
            <person name="Tyler B."/>
            <person name="Panabieres F."/>
            <person name="Shan W."/>
            <person name="Tripathy S."/>
            <person name="Grunwald N."/>
            <person name="Machado M."/>
            <person name="Johnson C.S."/>
            <person name="Walker B."/>
            <person name="Young S.K."/>
            <person name="Zeng Q."/>
            <person name="Gargeya S."/>
            <person name="Fitzgerald M."/>
            <person name="Haas B."/>
            <person name="Abouelleil A."/>
            <person name="Allen A.W."/>
            <person name="Alvarado L."/>
            <person name="Arachchi H.M."/>
            <person name="Berlin A.M."/>
            <person name="Chapman S.B."/>
            <person name="Gainer-Dewar J."/>
            <person name="Goldberg J."/>
            <person name="Griggs A."/>
            <person name="Gujja S."/>
            <person name="Hansen M."/>
            <person name="Howarth C."/>
            <person name="Imamovic A."/>
            <person name="Ireland A."/>
            <person name="Larimer J."/>
            <person name="McCowan C."/>
            <person name="Murphy C."/>
            <person name="Pearson M."/>
            <person name="Poon T.W."/>
            <person name="Priest M."/>
            <person name="Roberts A."/>
            <person name="Saif S."/>
            <person name="Shea T."/>
            <person name="Sisk P."/>
            <person name="Sykes S."/>
            <person name="Wortman J."/>
            <person name="Nusbaum C."/>
            <person name="Birren B."/>
        </authorList>
    </citation>
    <scope>NUCLEOTIDE SEQUENCE [LARGE SCALE GENOMIC DNA]</scope>
    <source>
        <strain evidence="4 5">CJ01A1</strain>
    </source>
</reference>
<name>W2XH42_PHYNI</name>
<dbReference type="InterPro" id="IPR027806">
    <property type="entry name" value="HARBI1_dom"/>
</dbReference>
<gene>
    <name evidence="4" type="ORF">F441_04847</name>
</gene>
<dbReference type="PANTHER" id="PTHR48471:SF1">
    <property type="entry name" value="DDE TNP4 DOMAIN-CONTAINING PROTEIN"/>
    <property type="match status" value="1"/>
</dbReference>
<evidence type="ECO:0000256" key="1">
    <source>
        <dbReference type="ARBA" id="ARBA00001968"/>
    </source>
</evidence>
<evidence type="ECO:0000313" key="4">
    <source>
        <dbReference type="EMBL" id="ETP21718.1"/>
    </source>
</evidence>
<comment type="caution">
    <text evidence="4">The sequence shown here is derived from an EMBL/GenBank/DDBJ whole genome shotgun (WGS) entry which is preliminary data.</text>
</comment>
<dbReference type="Proteomes" id="UP000018958">
    <property type="component" value="Unassembled WGS sequence"/>
</dbReference>
<sequence>MLAFTIYWHVFEDFYYQYSPYSVNGSNVKLKPTTTRSGRPRSMTAEQCLAFELAWGRSAGPTSFLSLVFGVTASVMTLFPCFDRCLLVLVLKGDTKDQVNLPTSSEISRLQDAIGANYPLLSSVYAIMDGLKLRLQASDHSEIQNMFYNGWTHDHYVSNVFAFSPERLIIACALNAPGCMHDSQIAEWENVYAKLERFHQYTGGQIVVDSTFSKGTNDFLLKSGEDVALPTAIRREVTALRQSAEWGMRALQAAFPRLEDRLKYGERGERKCILLSIVLLFHLRTHLVGLNQILPTFYSSTIGRTANELFCN</sequence>
<organism evidence="4 5">
    <name type="scientific">Phytophthora nicotianae CJ01A1</name>
    <dbReference type="NCBI Taxonomy" id="1317063"/>
    <lineage>
        <taxon>Eukaryota</taxon>
        <taxon>Sar</taxon>
        <taxon>Stramenopiles</taxon>
        <taxon>Oomycota</taxon>
        <taxon>Peronosporomycetes</taxon>
        <taxon>Peronosporales</taxon>
        <taxon>Peronosporaceae</taxon>
        <taxon>Phytophthora</taxon>
    </lineage>
</organism>